<keyword evidence="1" id="KW-0812">Transmembrane</keyword>
<keyword evidence="1" id="KW-0472">Membrane</keyword>
<protein>
    <submittedName>
        <fullName evidence="2">Uncharacterized protein</fullName>
    </submittedName>
</protein>
<keyword evidence="1" id="KW-1133">Transmembrane helix</keyword>
<reference evidence="2" key="1">
    <citation type="journal article" date="2012" name="Proc. Natl. Acad. Sci. U.S.A.">
        <title>Antigenic diversity is generated by distinct evolutionary mechanisms in African trypanosome species.</title>
        <authorList>
            <person name="Jackson A.P."/>
            <person name="Berry A."/>
            <person name="Aslett M."/>
            <person name="Allison H.C."/>
            <person name="Burton P."/>
            <person name="Vavrova-Anderson J."/>
            <person name="Brown R."/>
            <person name="Browne H."/>
            <person name="Corton N."/>
            <person name="Hauser H."/>
            <person name="Gamble J."/>
            <person name="Gilderthorp R."/>
            <person name="Marcello L."/>
            <person name="McQuillan J."/>
            <person name="Otto T.D."/>
            <person name="Quail M.A."/>
            <person name="Sanders M.J."/>
            <person name="van Tonder A."/>
            <person name="Ginger M.L."/>
            <person name="Field M.C."/>
            <person name="Barry J.D."/>
            <person name="Hertz-Fowler C."/>
            <person name="Berriman M."/>
        </authorList>
    </citation>
    <scope>NUCLEOTIDE SEQUENCE</scope>
    <source>
        <strain evidence="2">IL3000</strain>
    </source>
</reference>
<feature type="transmembrane region" description="Helical" evidence="1">
    <location>
        <begin position="81"/>
        <end position="103"/>
    </location>
</feature>
<name>G0UZ53_TRYCI</name>
<evidence type="ECO:0000313" key="2">
    <source>
        <dbReference type="EMBL" id="CCC94672.1"/>
    </source>
</evidence>
<gene>
    <name evidence="2" type="ORF">TCIL3000_11_520</name>
</gene>
<sequence length="118" mass="13760">MVQECVDPDIYAFLFFFTFTIFRCSEKCSDHCASGRRVGRGNRYCPLFCGRVAARSKVAVVSLFFCVQTHSTRLFSLLSYMYVYICSFHSCFCCCSSFSYFYFHYIFCVCDCSLHKII</sequence>
<accession>G0UZ53</accession>
<organism evidence="2">
    <name type="scientific">Trypanosoma congolense (strain IL3000)</name>
    <dbReference type="NCBI Taxonomy" id="1068625"/>
    <lineage>
        <taxon>Eukaryota</taxon>
        <taxon>Discoba</taxon>
        <taxon>Euglenozoa</taxon>
        <taxon>Kinetoplastea</taxon>
        <taxon>Metakinetoplastina</taxon>
        <taxon>Trypanosomatida</taxon>
        <taxon>Trypanosomatidae</taxon>
        <taxon>Trypanosoma</taxon>
        <taxon>Nannomonas</taxon>
    </lineage>
</organism>
<evidence type="ECO:0000256" key="1">
    <source>
        <dbReference type="SAM" id="Phobius"/>
    </source>
</evidence>
<dbReference type="AlphaFoldDB" id="G0UZ53"/>
<proteinExistence type="predicted"/>
<dbReference type="EMBL" id="HE575324">
    <property type="protein sequence ID" value="CCC94672.1"/>
    <property type="molecule type" value="Genomic_DNA"/>
</dbReference>